<feature type="domain" description="GCM" evidence="2">
    <location>
        <begin position="26"/>
        <end position="185"/>
    </location>
</feature>
<proteinExistence type="predicted"/>
<evidence type="ECO:0000256" key="1">
    <source>
        <dbReference type="SAM" id="MobiDB-lite"/>
    </source>
</evidence>
<accession>A0A0L0V9H4</accession>
<sequence>MPPAKKPKPAPMSAPNSPPATTSMSNNTEANEEPVKPEVRTQAPPAAPETDKSTVWVHPADSPEIKNFKKFGFPHTDNHETKKCQDWKLIRVTCLGALLCDREECDYAGSPPTGRNKIKEFLSKDPPCPGSAGRCPGKVCWRNCTNTKIRFDIHSSGWALLRHQGLHNHPWPTPKKPDPEALEELAEEVKKNPKATALQLKIGNATSSEQPINSVVDIHESFGNTDRLRYYVRQIRKEFEEAPKMMNGGGGGDGFLHDMFQWHDNLWTTSEEHFTFQSEWMSQRLLARSEEGNKLYSGGLISDVTYKFFKDGYLLTTSMYCEEISRWIPVQLSWIRGLSDSYYEIHFTVLFRQFLLPSILPSEREDLATSIVDFSQAQMNGFVAAYCNVFGKIDRQKAIAKLKGCWEHFCQSITRVKGNRQVIRPGEESRFEVMCLALLEQFDEAGRTHEERIDEVRRLFPRIKRWLDWWAMADVANMLFPSCRPMPEDSPEGEDCLPNTTNAQETLPENLARMAAPEPISVYYMFSAGKKTMLKGMVELYAFVMALERDYANVMRGNPIQYGSQLKKQVDVSESIGWVKPTKRQRAATKEYAEKNDGRPPDTTAALLGESSNPVKRAKIGRPAKSANIDKNAYTTFVSYASSDNPKLRYRCWLAAALESLYALYSPLWLKEPDGKKNDLFNSVVNHFTSRTMYELTENGSLKSILTRGSGIIFDAVQKLLPQSFKEGDFASCDLFIETVMDAQKKHSSKVLQGLLSVNSSRAFTCPRHKAPVQHPCENVQLSVLRITQSMFEDNAISRCEAGQLISRWATSGLHGGSGLQCKQCNVNYKKRGGRKAQQNNGKILVNTADAKLDKLSIINAPNDKPPLHLYFHLDLAISTATITSNHDRKAFMSNMNWPFKLNVFGVIYTLVSRGFWAQSHCWGKVVRHVNGISGVWLHDDRQNAGHARLVNTVLGSISGAQEDTSWLMYSWTWTEEEDCFVDESIARIRKDNPKFISRIPFTHLKEVLNSSYHPNLADQCSAIPEGPKETNKCTSGPSPSHQGEEFNSVYQISKIFTSV</sequence>
<dbReference type="GO" id="GO:0003677">
    <property type="term" value="F:DNA binding"/>
    <property type="evidence" value="ECO:0007669"/>
    <property type="project" value="InterPro"/>
</dbReference>
<dbReference type="EMBL" id="AJIL01000091">
    <property type="protein sequence ID" value="KNE95846.1"/>
    <property type="molecule type" value="Genomic_DNA"/>
</dbReference>
<protein>
    <recommendedName>
        <fullName evidence="2">GCM domain-containing protein</fullName>
    </recommendedName>
</protein>
<evidence type="ECO:0000259" key="2">
    <source>
        <dbReference type="PROSITE" id="PS50807"/>
    </source>
</evidence>
<dbReference type="SUPFAM" id="SSF90073">
    <property type="entry name" value="GCM domain"/>
    <property type="match status" value="1"/>
</dbReference>
<dbReference type="Proteomes" id="UP000054564">
    <property type="component" value="Unassembled WGS sequence"/>
</dbReference>
<reference evidence="4" key="1">
    <citation type="submission" date="2014-03" db="EMBL/GenBank/DDBJ databases">
        <title>The Genome Sequence of Puccinia striiformis f. sp. tritici PST-78.</title>
        <authorList>
            <consortium name="The Broad Institute Genome Sequencing Platform"/>
            <person name="Cuomo C."/>
            <person name="Hulbert S."/>
            <person name="Chen X."/>
            <person name="Walker B."/>
            <person name="Young S.K."/>
            <person name="Zeng Q."/>
            <person name="Gargeya S."/>
            <person name="Fitzgerald M."/>
            <person name="Haas B."/>
            <person name="Abouelleil A."/>
            <person name="Alvarado L."/>
            <person name="Arachchi H.M."/>
            <person name="Berlin A.M."/>
            <person name="Chapman S.B."/>
            <person name="Goldberg J."/>
            <person name="Griggs A."/>
            <person name="Gujja S."/>
            <person name="Hansen M."/>
            <person name="Howarth C."/>
            <person name="Imamovic A."/>
            <person name="Larimer J."/>
            <person name="McCowan C."/>
            <person name="Montmayeur A."/>
            <person name="Murphy C."/>
            <person name="Neiman D."/>
            <person name="Pearson M."/>
            <person name="Priest M."/>
            <person name="Roberts A."/>
            <person name="Saif S."/>
            <person name="Shea T."/>
            <person name="Sisk P."/>
            <person name="Sykes S."/>
            <person name="Wortman J."/>
            <person name="Nusbaum C."/>
            <person name="Birren B."/>
        </authorList>
    </citation>
    <scope>NUCLEOTIDE SEQUENCE [LARGE SCALE GENOMIC DNA]</scope>
    <source>
        <strain evidence="4">race PST-78</strain>
    </source>
</reference>
<evidence type="ECO:0000313" key="3">
    <source>
        <dbReference type="EMBL" id="KNE95846.1"/>
    </source>
</evidence>
<feature type="region of interest" description="Disordered" evidence="1">
    <location>
        <begin position="1024"/>
        <end position="1045"/>
    </location>
</feature>
<gene>
    <name evidence="3" type="ORF">PSTG_10906</name>
</gene>
<feature type="compositionally biased region" description="Low complexity" evidence="1">
    <location>
        <begin position="19"/>
        <end position="28"/>
    </location>
</feature>
<dbReference type="InterPro" id="IPR003902">
    <property type="entry name" value="Tscrpt_reg_GCM"/>
</dbReference>
<feature type="region of interest" description="Disordered" evidence="1">
    <location>
        <begin position="1"/>
        <end position="55"/>
    </location>
</feature>
<keyword evidence="4" id="KW-1185">Reference proteome</keyword>
<feature type="compositionally biased region" description="Pro residues" evidence="1">
    <location>
        <begin position="9"/>
        <end position="18"/>
    </location>
</feature>
<name>A0A0L0V9H4_9BASI</name>
<comment type="caution">
    <text evidence="3">The sequence shown here is derived from an EMBL/GenBank/DDBJ whole genome shotgun (WGS) entry which is preliminary data.</text>
</comment>
<dbReference type="OrthoDB" id="2506334at2759"/>
<organism evidence="3 4">
    <name type="scientific">Puccinia striiformis f. sp. tritici PST-78</name>
    <dbReference type="NCBI Taxonomy" id="1165861"/>
    <lineage>
        <taxon>Eukaryota</taxon>
        <taxon>Fungi</taxon>
        <taxon>Dikarya</taxon>
        <taxon>Basidiomycota</taxon>
        <taxon>Pucciniomycotina</taxon>
        <taxon>Pucciniomycetes</taxon>
        <taxon>Pucciniales</taxon>
        <taxon>Pucciniaceae</taxon>
        <taxon>Puccinia</taxon>
    </lineage>
</organism>
<feature type="compositionally biased region" description="Polar residues" evidence="1">
    <location>
        <begin position="1033"/>
        <end position="1042"/>
    </location>
</feature>
<evidence type="ECO:0000313" key="4">
    <source>
        <dbReference type="Proteomes" id="UP000054564"/>
    </source>
</evidence>
<dbReference type="InterPro" id="IPR036115">
    <property type="entry name" value="GCM_dom_sf"/>
</dbReference>
<dbReference type="AlphaFoldDB" id="A0A0L0V9H4"/>
<dbReference type="PROSITE" id="PS50807">
    <property type="entry name" value="GCM"/>
    <property type="match status" value="1"/>
</dbReference>
<dbReference type="GO" id="GO:0006355">
    <property type="term" value="P:regulation of DNA-templated transcription"/>
    <property type="evidence" value="ECO:0007669"/>
    <property type="project" value="InterPro"/>
</dbReference>